<dbReference type="Pfam" id="PF04225">
    <property type="entry name" value="LysM_OapA"/>
    <property type="match status" value="1"/>
</dbReference>
<dbReference type="SUPFAM" id="SSF51261">
    <property type="entry name" value="Duplicated hybrid motif"/>
    <property type="match status" value="1"/>
</dbReference>
<accession>A0ABX6K5I5</accession>
<dbReference type="InterPro" id="IPR013731">
    <property type="entry name" value="OapA_N"/>
</dbReference>
<feature type="domain" description="Opacity-associated protein A-like N-terminal" evidence="10">
    <location>
        <begin position="9"/>
        <end position="30"/>
    </location>
</feature>
<keyword evidence="13" id="KW-1185">Reference proteome</keyword>
<dbReference type="Pfam" id="PF08525">
    <property type="entry name" value="OapA_N"/>
    <property type="match status" value="1"/>
</dbReference>
<dbReference type="InterPro" id="IPR050570">
    <property type="entry name" value="Cell_wall_metabolism_enzyme"/>
</dbReference>
<dbReference type="Proteomes" id="UP000501408">
    <property type="component" value="Chromosome 1"/>
</dbReference>
<keyword evidence="4" id="KW-0479">Metal-binding</keyword>
<feature type="domain" description="M23ase beta-sheet core" evidence="8">
    <location>
        <begin position="296"/>
        <end position="390"/>
    </location>
</feature>
<evidence type="ECO:0000259" key="10">
    <source>
        <dbReference type="Pfam" id="PF08525"/>
    </source>
</evidence>
<dbReference type="EMBL" id="CP050266">
    <property type="protein sequence ID" value="QIR05376.1"/>
    <property type="molecule type" value="Genomic_DNA"/>
</dbReference>
<feature type="domain" description="Opacity-associated protein A LysM-like" evidence="9">
    <location>
        <begin position="74"/>
        <end position="155"/>
    </location>
</feature>
<dbReference type="Pfam" id="PF01551">
    <property type="entry name" value="Peptidase_M23"/>
    <property type="match status" value="1"/>
</dbReference>
<comment type="cofactor">
    <cofactor evidence="1">
        <name>Zn(2+)</name>
        <dbReference type="ChEBI" id="CHEBI:29105"/>
    </cofactor>
</comment>
<evidence type="ECO:0000256" key="6">
    <source>
        <dbReference type="ARBA" id="ARBA00022833"/>
    </source>
</evidence>
<evidence type="ECO:0000256" key="2">
    <source>
        <dbReference type="ARBA" id="ARBA00004196"/>
    </source>
</evidence>
<protein>
    <submittedName>
        <fullName evidence="12">Peptidoglycan DD-metalloendopeptidase family protein</fullName>
    </submittedName>
</protein>
<evidence type="ECO:0000256" key="4">
    <source>
        <dbReference type="ARBA" id="ARBA00022723"/>
    </source>
</evidence>
<evidence type="ECO:0000259" key="9">
    <source>
        <dbReference type="Pfam" id="PF04225"/>
    </source>
</evidence>
<keyword evidence="5" id="KW-0378">Hydrolase</keyword>
<gene>
    <name evidence="12" type="ORF">HBA18_02670</name>
</gene>
<dbReference type="CDD" id="cd12797">
    <property type="entry name" value="M23_peptidase"/>
    <property type="match status" value="1"/>
</dbReference>
<keyword evidence="3" id="KW-0645">Protease</keyword>
<evidence type="ECO:0000313" key="12">
    <source>
        <dbReference type="EMBL" id="QIR05376.1"/>
    </source>
</evidence>
<feature type="domain" description="Csd3-like second N-terminal" evidence="11">
    <location>
        <begin position="171"/>
        <end position="284"/>
    </location>
</feature>
<proteinExistence type="predicted"/>
<dbReference type="InterPro" id="IPR007340">
    <property type="entry name" value="LysM_Opacity-associatedA"/>
</dbReference>
<organism evidence="12 13">
    <name type="scientific">Salinivibrio costicola</name>
    <name type="common">Vibrio costicola</name>
    <dbReference type="NCBI Taxonomy" id="51367"/>
    <lineage>
        <taxon>Bacteria</taxon>
        <taxon>Pseudomonadati</taxon>
        <taxon>Pseudomonadota</taxon>
        <taxon>Gammaproteobacteria</taxon>
        <taxon>Vibrionales</taxon>
        <taxon>Vibrionaceae</taxon>
        <taxon>Salinivibrio</taxon>
    </lineage>
</organism>
<evidence type="ECO:0000256" key="3">
    <source>
        <dbReference type="ARBA" id="ARBA00022670"/>
    </source>
</evidence>
<name>A0ABX6K5I5_SALCS</name>
<evidence type="ECO:0000256" key="5">
    <source>
        <dbReference type="ARBA" id="ARBA00022801"/>
    </source>
</evidence>
<dbReference type="Gene3D" id="2.70.70.10">
    <property type="entry name" value="Glucose Permease (Domain IIA)"/>
    <property type="match status" value="1"/>
</dbReference>
<sequence>MPLKKLAALPKLHKLTIGALSAFVVLLILVPDGASTPRPEPNFELGKHYPLPVDAISLLPPEGEMPAQFKRHINWQSYEVQHGESMALLFNRAGLSPTTLYRLVNADEGTKRLAYLKPGDEVRLGVDENGELVQLIQPRGTNETLIVSKVDDKYQSRIETKNIDTQLNFARATIKSNFWQAATDAGLDPNQIMQLAGIFGWDVDFALDIREGDSFSVLYEEEFVEGEHIGSGNILAATFTNRGDTFTAVRAKNGKYYTPTGKAMKKAFLRSPVNFRYVSSNFNPRRLHPVTGRVKPHRGTDYVAPVGTPIKAAGDGVVMKASYNRFNGNYVFIRHSSTYITKYLHLTKRKVKTGQRVKQGDIIGTLGATGRVTGAHLHYEFLVNGVHKNPRTVQLPEAKSLQGQEKQAFVRLAESRMAQLSKFNQLLASVGPLSYHANNGG</sequence>
<keyword evidence="7" id="KW-0482">Metalloprotease</keyword>
<evidence type="ECO:0000259" key="11">
    <source>
        <dbReference type="Pfam" id="PF19425"/>
    </source>
</evidence>
<comment type="subcellular location">
    <subcellularLocation>
        <location evidence="2">Cell envelope</location>
    </subcellularLocation>
</comment>
<dbReference type="RefSeq" id="WP_167314002.1">
    <property type="nucleotide sequence ID" value="NZ_CP050266.1"/>
</dbReference>
<dbReference type="InterPro" id="IPR016047">
    <property type="entry name" value="M23ase_b-sheet_dom"/>
</dbReference>
<dbReference type="InterPro" id="IPR045834">
    <property type="entry name" value="Csd3_N2"/>
</dbReference>
<dbReference type="PANTHER" id="PTHR21666">
    <property type="entry name" value="PEPTIDASE-RELATED"/>
    <property type="match status" value="1"/>
</dbReference>
<evidence type="ECO:0000259" key="8">
    <source>
        <dbReference type="Pfam" id="PF01551"/>
    </source>
</evidence>
<dbReference type="PANTHER" id="PTHR21666:SF288">
    <property type="entry name" value="CELL DIVISION PROTEIN YTFB"/>
    <property type="match status" value="1"/>
</dbReference>
<dbReference type="InterPro" id="IPR011055">
    <property type="entry name" value="Dup_hybrid_motif"/>
</dbReference>
<evidence type="ECO:0000313" key="13">
    <source>
        <dbReference type="Proteomes" id="UP000501408"/>
    </source>
</evidence>
<dbReference type="Gene3D" id="3.10.450.350">
    <property type="match status" value="2"/>
</dbReference>
<evidence type="ECO:0000256" key="7">
    <source>
        <dbReference type="ARBA" id="ARBA00023049"/>
    </source>
</evidence>
<evidence type="ECO:0000256" key="1">
    <source>
        <dbReference type="ARBA" id="ARBA00001947"/>
    </source>
</evidence>
<dbReference type="Pfam" id="PF19425">
    <property type="entry name" value="Csd3_N2"/>
    <property type="match status" value="1"/>
</dbReference>
<reference evidence="12 13" key="1">
    <citation type="submission" date="2020-03" db="EMBL/GenBank/DDBJ databases">
        <title>Genome mining reveals the biosynthetic pathways of PHA and ectoines of the halophilic strain Salinivibrio costicola M318 isolated from fermented shrimp paste.</title>
        <authorList>
            <person name="Doan T.V."/>
            <person name="Tran L.T."/>
            <person name="Trieu T.A."/>
            <person name="Nguyen Q.V."/>
            <person name="Quach T.N."/>
            <person name="Phi T.Q."/>
            <person name="Kumar S."/>
        </authorList>
    </citation>
    <scope>NUCLEOTIDE SEQUENCE [LARGE SCALE GENOMIC DNA]</scope>
    <source>
        <strain evidence="12 13">M318</strain>
    </source>
</reference>
<keyword evidence="6" id="KW-0862">Zinc</keyword>